<feature type="transmembrane region" description="Helical" evidence="1">
    <location>
        <begin position="215"/>
        <end position="243"/>
    </location>
</feature>
<keyword evidence="1" id="KW-0472">Membrane</keyword>
<evidence type="ECO:0008006" key="4">
    <source>
        <dbReference type="Google" id="ProtNLM"/>
    </source>
</evidence>
<feature type="transmembrane region" description="Helical" evidence="1">
    <location>
        <begin position="373"/>
        <end position="391"/>
    </location>
</feature>
<keyword evidence="1" id="KW-0812">Transmembrane</keyword>
<protein>
    <recommendedName>
        <fullName evidence="4">DUF3556 domain-containing protein</fullName>
    </recommendedName>
</protein>
<dbReference type="OrthoDB" id="3520547at2"/>
<dbReference type="AlphaFoldDB" id="A0A1X2EHG6"/>
<accession>A0A1X2EHG6</accession>
<dbReference type="InterPro" id="IPR021941">
    <property type="entry name" value="DUF3556_TM"/>
</dbReference>
<feature type="transmembrane region" description="Helical" evidence="1">
    <location>
        <begin position="174"/>
        <end position="194"/>
    </location>
</feature>
<evidence type="ECO:0000313" key="2">
    <source>
        <dbReference type="EMBL" id="ORX02384.1"/>
    </source>
</evidence>
<dbReference type="Pfam" id="PF12077">
    <property type="entry name" value="DUF3556"/>
    <property type="match status" value="1"/>
</dbReference>
<feature type="transmembrane region" description="Helical" evidence="1">
    <location>
        <begin position="149"/>
        <end position="168"/>
    </location>
</feature>
<feature type="transmembrane region" description="Helical" evidence="1">
    <location>
        <begin position="88"/>
        <end position="109"/>
    </location>
</feature>
<evidence type="ECO:0000313" key="3">
    <source>
        <dbReference type="Proteomes" id="UP000193090"/>
    </source>
</evidence>
<feature type="transmembrane region" description="Helical" evidence="1">
    <location>
        <begin position="347"/>
        <end position="367"/>
    </location>
</feature>
<feature type="transmembrane region" description="Helical" evidence="1">
    <location>
        <begin position="317"/>
        <end position="340"/>
    </location>
</feature>
<dbReference type="EMBL" id="LQPZ01000032">
    <property type="protein sequence ID" value="ORX02384.1"/>
    <property type="molecule type" value="Genomic_DNA"/>
</dbReference>
<name>A0A1X2EHG6_9MYCO</name>
<reference evidence="2 3" key="1">
    <citation type="submission" date="2016-01" db="EMBL/GenBank/DDBJ databases">
        <title>The new phylogeny of the genus Mycobacterium.</title>
        <authorList>
            <person name="Tarcisio F."/>
            <person name="Conor M."/>
            <person name="Antonella G."/>
            <person name="Elisabetta G."/>
            <person name="Giulia F.S."/>
            <person name="Sara T."/>
            <person name="Anna F."/>
            <person name="Clotilde B."/>
            <person name="Roberto B."/>
            <person name="Veronica D.S."/>
            <person name="Fabio R."/>
            <person name="Monica P."/>
            <person name="Olivier J."/>
            <person name="Enrico T."/>
            <person name="Nicola S."/>
        </authorList>
    </citation>
    <scope>NUCLEOTIDE SEQUENCE [LARGE SCALE GENOMIC DNA]</scope>
    <source>
        <strain evidence="2 3">DSM 44153</strain>
    </source>
</reference>
<keyword evidence="3" id="KW-1185">Reference proteome</keyword>
<feature type="transmembrane region" description="Helical" evidence="1">
    <location>
        <begin position="45"/>
        <end position="68"/>
    </location>
</feature>
<gene>
    <name evidence="2" type="ORF">AWC30_12420</name>
</gene>
<keyword evidence="1" id="KW-1133">Transmembrane helix</keyword>
<dbReference type="Proteomes" id="UP000193090">
    <property type="component" value="Unassembled WGS sequence"/>
</dbReference>
<dbReference type="STRING" id="1798.AWC30_12420"/>
<comment type="caution">
    <text evidence="2">The sequence shown here is derived from an EMBL/GenBank/DDBJ whole genome shotgun (WGS) entry which is preliminary data.</text>
</comment>
<evidence type="ECO:0000256" key="1">
    <source>
        <dbReference type="SAM" id="Phobius"/>
    </source>
</evidence>
<feature type="transmembrane region" description="Helical" evidence="1">
    <location>
        <begin position="289"/>
        <end position="311"/>
    </location>
</feature>
<sequence length="597" mass="65290">MGFLTPSEPPVGPAHYLTLPLRERVRIAAQDWLYEGFGTPKVLNLVYIAKMLGLYLALGIVITALTSSSVSVTDVGSWWANIVTYQKLAVWLMLLEVLGLGGAWGPLCGHFKPMTGGWRFWLRPGTIRLAPWPGMVPGTGGDTRTGGDVAGYLAVLAALVLPLATPAVDVAGFGGQQIVPGWAFLPVLVVMPLMGLRDKVIFLAGRSEQYLPIMLWAAVFGIAGDFVSMVVAFKIVIVCVWVAAGVSKFTEHFAMVVPPMISNSPAIPVKFLKRLQYRDAPHDLRPSRVAWLAAHLLGTTVEIAVPIVLLLTTNATVALIGAAVMVAFHVFITSTFPLAVPLEWNIFFGYAAINLWIGHDPAVFSIFRFEPAWLLIPMFVLAFFFPVLGELRPDLVSFLPGMRQYSGNWATGIWAMRPGVEERLNALPGTVRQVDQLVAMGYEPDQAEMMVQRVVGWRSLHGQGRGLLSVAWEHLDDIDARTVREGEVACNTITGWNFGDGHLHGETLIAALQKRLNFAPGDFVVIYAEGQPLFRKTQDYKVIDAALGVVERGTWRTADCVARQPWLPDGPVPLTVTWAAAGYTRKHTLTRAPEPAV</sequence>
<proteinExistence type="predicted"/>
<dbReference type="RefSeq" id="WP_085110504.1">
    <property type="nucleotide sequence ID" value="NZ_JACKSN010000180.1"/>
</dbReference>
<organism evidence="2 3">
    <name type="scientific">Mycolicibacillus trivialis</name>
    <dbReference type="NCBI Taxonomy" id="1798"/>
    <lineage>
        <taxon>Bacteria</taxon>
        <taxon>Bacillati</taxon>
        <taxon>Actinomycetota</taxon>
        <taxon>Actinomycetes</taxon>
        <taxon>Mycobacteriales</taxon>
        <taxon>Mycobacteriaceae</taxon>
        <taxon>Mycolicibacillus</taxon>
    </lineage>
</organism>